<dbReference type="Proteomes" id="UP000316806">
    <property type="component" value="Chromosome"/>
</dbReference>
<evidence type="ECO:0000313" key="2">
    <source>
        <dbReference type="EMBL" id="QDQ13297.1"/>
    </source>
</evidence>
<evidence type="ECO:0000313" key="3">
    <source>
        <dbReference type="Proteomes" id="UP000316806"/>
    </source>
</evidence>
<dbReference type="Pfam" id="PF04149">
    <property type="entry name" value="DUF397"/>
    <property type="match status" value="2"/>
</dbReference>
<gene>
    <name evidence="2" type="ORF">FH965_24240</name>
</gene>
<feature type="domain" description="DUF397" evidence="1">
    <location>
        <begin position="3"/>
        <end position="21"/>
    </location>
</feature>
<name>A0A516RCB9_STRST</name>
<evidence type="ECO:0000259" key="1">
    <source>
        <dbReference type="Pfam" id="PF04149"/>
    </source>
</evidence>
<proteinExistence type="predicted"/>
<reference evidence="2 3" key="1">
    <citation type="journal article" date="2019" name="J. Ind. Microbiol. Biotechnol.">
        <title>The complete genomic sequence of Streptomyces spectabilis NRRL-2792 and identification of secondary metabolite biosynthetic gene clusters.</title>
        <authorList>
            <person name="Sinha A."/>
            <person name="Phillips-Salemka S."/>
            <person name="Niraula T.A."/>
            <person name="Short K.A."/>
            <person name="Niraula N.P."/>
        </authorList>
    </citation>
    <scope>NUCLEOTIDE SEQUENCE [LARGE SCALE GENOMIC DNA]</scope>
    <source>
        <strain evidence="2 3">NRRL 2792</strain>
    </source>
</reference>
<organism evidence="2 3">
    <name type="scientific">Streptomyces spectabilis</name>
    <dbReference type="NCBI Taxonomy" id="68270"/>
    <lineage>
        <taxon>Bacteria</taxon>
        <taxon>Bacillati</taxon>
        <taxon>Actinomycetota</taxon>
        <taxon>Actinomycetes</taxon>
        <taxon>Kitasatosporales</taxon>
        <taxon>Streptomycetaceae</taxon>
        <taxon>Streptomyces</taxon>
    </lineage>
</organism>
<accession>A0A516RCB9</accession>
<dbReference type="RefSeq" id="WP_144320567.1">
    <property type="nucleotide sequence ID" value="NZ_CP040916.1"/>
</dbReference>
<dbReference type="AlphaFoldDB" id="A0A516RCB9"/>
<dbReference type="EMBL" id="CP040916">
    <property type="protein sequence ID" value="QDQ13297.1"/>
    <property type="molecule type" value="Genomic_DNA"/>
</dbReference>
<feature type="domain" description="DUF397" evidence="1">
    <location>
        <begin position="22"/>
        <end position="73"/>
    </location>
</feature>
<protein>
    <submittedName>
        <fullName evidence="2">DUF397 domain-containing protein</fullName>
    </submittedName>
</protein>
<dbReference type="InterPro" id="IPR007278">
    <property type="entry name" value="DUF397"/>
</dbReference>
<sequence length="75" mass="8133">MTLEWFKSSYSTADEPACVEVSWRKSSYSTADGPECVEVAPTPSAVHVRDSKNPDGPQLTVAPTAWVGFIRGTTE</sequence>